<keyword evidence="3" id="KW-1185">Reference proteome</keyword>
<dbReference type="EMBL" id="BMYZ01000001">
    <property type="protein sequence ID" value="GGY69013.1"/>
    <property type="molecule type" value="Genomic_DNA"/>
</dbReference>
<protein>
    <recommendedName>
        <fullName evidence="4">Lipoprotein</fullName>
    </recommendedName>
</protein>
<evidence type="ECO:0008006" key="4">
    <source>
        <dbReference type="Google" id="ProtNLM"/>
    </source>
</evidence>
<dbReference type="Proteomes" id="UP000619761">
    <property type="component" value="Unassembled WGS sequence"/>
</dbReference>
<feature type="signal peptide" evidence="1">
    <location>
        <begin position="1"/>
        <end position="23"/>
    </location>
</feature>
<proteinExistence type="predicted"/>
<sequence length="181" mass="21039">MKFRFLFLLVISSFLLTACVSHAPQQANWPKDIPPRDYFVAHYENDIDNKATEDLDEYLLWVIRFYKGWELYSNGWTKVTEDALHGVKDPVVAQEIKTKMDLIGQGIASEWPKNKKDRRIFTRHIVVWGNALVEAIKRDQELPLINRVLADVNGLVAYQVAVDDIKAERYFPRDKGDDVFL</sequence>
<dbReference type="PROSITE" id="PS51257">
    <property type="entry name" value="PROKAR_LIPOPROTEIN"/>
    <property type="match status" value="1"/>
</dbReference>
<comment type="caution">
    <text evidence="2">The sequence shown here is derived from an EMBL/GenBank/DDBJ whole genome shotgun (WGS) entry which is preliminary data.</text>
</comment>
<gene>
    <name evidence="2" type="ORF">GCM10011613_11660</name>
</gene>
<reference evidence="3" key="1">
    <citation type="journal article" date="2019" name="Int. J. Syst. Evol. Microbiol.">
        <title>The Global Catalogue of Microorganisms (GCM) 10K type strain sequencing project: providing services to taxonomists for standard genome sequencing and annotation.</title>
        <authorList>
            <consortium name="The Broad Institute Genomics Platform"/>
            <consortium name="The Broad Institute Genome Sequencing Center for Infectious Disease"/>
            <person name="Wu L."/>
            <person name="Ma J."/>
        </authorList>
    </citation>
    <scope>NUCLEOTIDE SEQUENCE [LARGE SCALE GENOMIC DNA]</scope>
    <source>
        <strain evidence="3">KCTC 32239</strain>
    </source>
</reference>
<evidence type="ECO:0000313" key="3">
    <source>
        <dbReference type="Proteomes" id="UP000619761"/>
    </source>
</evidence>
<organism evidence="2 3">
    <name type="scientific">Cellvibrio zantedeschiae</name>
    <dbReference type="NCBI Taxonomy" id="1237077"/>
    <lineage>
        <taxon>Bacteria</taxon>
        <taxon>Pseudomonadati</taxon>
        <taxon>Pseudomonadota</taxon>
        <taxon>Gammaproteobacteria</taxon>
        <taxon>Cellvibrionales</taxon>
        <taxon>Cellvibrionaceae</taxon>
        <taxon>Cellvibrio</taxon>
    </lineage>
</organism>
<dbReference type="RefSeq" id="WP_189416674.1">
    <property type="nucleotide sequence ID" value="NZ_BMYZ01000001.1"/>
</dbReference>
<accession>A0ABQ3AVW8</accession>
<evidence type="ECO:0000256" key="1">
    <source>
        <dbReference type="SAM" id="SignalP"/>
    </source>
</evidence>
<evidence type="ECO:0000313" key="2">
    <source>
        <dbReference type="EMBL" id="GGY69013.1"/>
    </source>
</evidence>
<keyword evidence="1" id="KW-0732">Signal</keyword>
<feature type="chain" id="PRO_5045480622" description="Lipoprotein" evidence="1">
    <location>
        <begin position="24"/>
        <end position="181"/>
    </location>
</feature>
<name>A0ABQ3AVW8_9GAMM</name>